<organism evidence="1 2">
    <name type="scientific">Dentiscutata heterogama</name>
    <dbReference type="NCBI Taxonomy" id="1316150"/>
    <lineage>
        <taxon>Eukaryota</taxon>
        <taxon>Fungi</taxon>
        <taxon>Fungi incertae sedis</taxon>
        <taxon>Mucoromycota</taxon>
        <taxon>Glomeromycotina</taxon>
        <taxon>Glomeromycetes</taxon>
        <taxon>Diversisporales</taxon>
        <taxon>Gigasporaceae</taxon>
        <taxon>Dentiscutata</taxon>
    </lineage>
</organism>
<evidence type="ECO:0000313" key="1">
    <source>
        <dbReference type="EMBL" id="CAG8661276.1"/>
    </source>
</evidence>
<protein>
    <submittedName>
        <fullName evidence="1">9959_t:CDS:1</fullName>
    </submittedName>
</protein>
<gene>
    <name evidence="1" type="ORF">DHETER_LOCUS9764</name>
</gene>
<comment type="caution">
    <text evidence="1">The sequence shown here is derived from an EMBL/GenBank/DDBJ whole genome shotgun (WGS) entry which is preliminary data.</text>
</comment>
<proteinExistence type="predicted"/>
<name>A0ACA9NKK8_9GLOM</name>
<evidence type="ECO:0000313" key="2">
    <source>
        <dbReference type="Proteomes" id="UP000789702"/>
    </source>
</evidence>
<feature type="non-terminal residue" evidence="1">
    <location>
        <position position="1"/>
    </location>
</feature>
<dbReference type="EMBL" id="CAJVPU010017719">
    <property type="protein sequence ID" value="CAG8661276.1"/>
    <property type="molecule type" value="Genomic_DNA"/>
</dbReference>
<sequence length="96" mass="11341">STKNSKKKSQDLLDDSDIEDTNIDFYLEKELDEELLQFGIEAEDIDIKNELMIENLFNIQIYKQNQEKTIKKSSIDYSQLSTNTTEDWLIDNIFKL</sequence>
<accession>A0ACA9NKK8</accession>
<dbReference type="Proteomes" id="UP000789702">
    <property type="component" value="Unassembled WGS sequence"/>
</dbReference>
<reference evidence="1" key="1">
    <citation type="submission" date="2021-06" db="EMBL/GenBank/DDBJ databases">
        <authorList>
            <person name="Kallberg Y."/>
            <person name="Tangrot J."/>
            <person name="Rosling A."/>
        </authorList>
    </citation>
    <scope>NUCLEOTIDE SEQUENCE</scope>
    <source>
        <strain evidence="1">IL203A</strain>
    </source>
</reference>
<keyword evidence="2" id="KW-1185">Reference proteome</keyword>